<evidence type="ECO:0000256" key="10">
    <source>
        <dbReference type="ARBA" id="ARBA00022517"/>
    </source>
</evidence>
<keyword evidence="16" id="KW-0496">Mitochondrion</keyword>
<accession>A0A0A2VXE0</accession>
<evidence type="ECO:0000256" key="15">
    <source>
        <dbReference type="ARBA" id="ARBA00023014"/>
    </source>
</evidence>
<dbReference type="NCBIfam" id="NF003560">
    <property type="entry name" value="PRK05244.1-1"/>
    <property type="match status" value="1"/>
</dbReference>
<comment type="cofactor">
    <cofactor evidence="1">
        <name>[4Fe-4S] cluster</name>
        <dbReference type="ChEBI" id="CHEBI:49883"/>
    </cofactor>
</comment>
<keyword evidence="9" id="KW-0963">Cytoplasm</keyword>
<dbReference type="InterPro" id="IPR007197">
    <property type="entry name" value="rSAM"/>
</dbReference>
<evidence type="ECO:0000256" key="1">
    <source>
        <dbReference type="ARBA" id="ARBA00001966"/>
    </source>
</evidence>
<dbReference type="InterPro" id="IPR034505">
    <property type="entry name" value="Coproporphyrinogen-III_oxidase"/>
</dbReference>
<dbReference type="InterPro" id="IPR007336">
    <property type="entry name" value="YihI"/>
</dbReference>
<evidence type="ECO:0000256" key="14">
    <source>
        <dbReference type="ARBA" id="ARBA00023004"/>
    </source>
</evidence>
<evidence type="ECO:0000256" key="4">
    <source>
        <dbReference type="ARBA" id="ARBA00005493"/>
    </source>
</evidence>
<dbReference type="Pfam" id="PF04055">
    <property type="entry name" value="Radical_SAM"/>
    <property type="match status" value="1"/>
</dbReference>
<feature type="compositionally biased region" description="Basic and acidic residues" evidence="20">
    <location>
        <begin position="20"/>
        <end position="30"/>
    </location>
</feature>
<evidence type="ECO:0000256" key="6">
    <source>
        <dbReference type="ARBA" id="ARBA00011912"/>
    </source>
</evidence>
<dbReference type="AlphaFoldDB" id="A0A0A2VXE0"/>
<dbReference type="FunFam" id="3.20.20.70:FF:000077">
    <property type="entry name" value="Coproporphyrinogen-III oxidase"/>
    <property type="match status" value="1"/>
</dbReference>
<keyword evidence="14" id="KW-0408">Iron</keyword>
<keyword evidence="13" id="KW-0560">Oxidoreductase</keyword>
<feature type="compositionally biased region" description="Basic residues" evidence="20">
    <location>
        <begin position="31"/>
        <end position="40"/>
    </location>
</feature>
<evidence type="ECO:0000256" key="20">
    <source>
        <dbReference type="SAM" id="MobiDB-lite"/>
    </source>
</evidence>
<dbReference type="Pfam" id="PF06969">
    <property type="entry name" value="HemN_C"/>
    <property type="match status" value="1"/>
</dbReference>
<evidence type="ECO:0000256" key="9">
    <source>
        <dbReference type="ARBA" id="ARBA00022490"/>
    </source>
</evidence>
<evidence type="ECO:0000256" key="12">
    <source>
        <dbReference type="ARBA" id="ARBA00022723"/>
    </source>
</evidence>
<dbReference type="FunFam" id="1.10.10.920:FF:000001">
    <property type="entry name" value="Coproporphyrinogen-III oxidase"/>
    <property type="match status" value="1"/>
</dbReference>
<dbReference type="GO" id="GO:0046872">
    <property type="term" value="F:metal ion binding"/>
    <property type="evidence" value="ECO:0007669"/>
    <property type="project" value="UniProtKB-KW"/>
</dbReference>
<dbReference type="InterPro" id="IPR058240">
    <property type="entry name" value="rSAM_sf"/>
</dbReference>
<dbReference type="SFLD" id="SFLDS00029">
    <property type="entry name" value="Radical_SAM"/>
    <property type="match status" value="1"/>
</dbReference>
<dbReference type="GO" id="GO:0005096">
    <property type="term" value="F:GTPase activator activity"/>
    <property type="evidence" value="ECO:0007669"/>
    <property type="project" value="InterPro"/>
</dbReference>
<dbReference type="SFLD" id="SFLDG01065">
    <property type="entry name" value="anaerobic_coproporphyrinogen-I"/>
    <property type="match status" value="1"/>
</dbReference>
<evidence type="ECO:0000256" key="7">
    <source>
        <dbReference type="ARBA" id="ARBA00020156"/>
    </source>
</evidence>
<dbReference type="GO" id="GO:0004109">
    <property type="term" value="F:coproporphyrinogen oxidase activity"/>
    <property type="evidence" value="ECO:0007669"/>
    <property type="project" value="InterPro"/>
</dbReference>
<dbReference type="Gene3D" id="3.30.750.200">
    <property type="match status" value="1"/>
</dbReference>
<protein>
    <recommendedName>
        <fullName evidence="7">Oxygen-independent coproporphyrinogen III oxidase</fullName>
        <ecNumber evidence="6">1.3.98.3</ecNumber>
    </recommendedName>
    <alternativeName>
        <fullName evidence="18">Coproporphyrinogen III dehydrogenase</fullName>
    </alternativeName>
</protein>
<sequence>MKQQNSAPQGKKPAKARRKSREEIDQEARERKRQKKHRGHAAGSRANGENQAKGGKSSGQAKDPRIGSKKPIQLGVTDAAPVAKQHKPKSEKPMLTPQAELDMLENDERLDGLLERLEAGETLSKEEQSWVDAKLDRIDALMEQLGIAWEDDEEEEEEKADDLMRLLKGEFAAAKGYGSRNEWASFAPSASATTPQGVSMSEQLIDWDLALIQKYNYSGPRYTSYPTALEFSEAFGEPTFLQAVARYPERPLSLYVHIPFCHKLCYFCGCNKIVTRQQHKADQYLDALEQEIIHRAPLFAGRLVSQMHWGGGTPTYLSKAQISRLMALLRGNFHFNDDAELSIEVDPREIELDVLDHLRQEGFTRLSMGVQDFNKEVQRLVNREQDEEFIFALIERARALGFTSTNIDLIYGLPKQTPESFAFTLKRVAELSPHRLSVFNYAHLPTLFAAQRKIKDADLPSAQQKLDILQETIASLTGSGYQFIGMDHFARPDDELAIAQREGKLHRNFQGYTTQGDTDLLGLGVSAISMIGDCYAQNQKEPKRYYQQVDEQGNALWRGLALTRDDCIRRDVIKALICNFQLNFADIEQAWSLTFADYFAEDMGLLAPLAKDGLVEISGQGIQVTGKGRLLIRNICMCFDAYLRQKARLQQFSRVI</sequence>
<evidence type="ECO:0000256" key="5">
    <source>
        <dbReference type="ARBA" id="ARBA00011245"/>
    </source>
</evidence>
<reference evidence="22 23" key="1">
    <citation type="submission" date="2012-10" db="EMBL/GenBank/DDBJ databases">
        <title>Genome sequencing and analysis of entomopathogenic fungi Beauveria bassiana D1-5.</title>
        <authorList>
            <person name="Li Q."/>
            <person name="Wang L."/>
            <person name="Zhang Z."/>
            <person name="Wang Q."/>
            <person name="Ren J."/>
            <person name="Wang M."/>
            <person name="Xu W."/>
            <person name="Wang J."/>
            <person name="Lu Y."/>
            <person name="Du Q."/>
            <person name="Sun Z."/>
        </authorList>
    </citation>
    <scope>NUCLEOTIDE SEQUENCE [LARGE SCALE GENOMIC DNA]</scope>
    <source>
        <strain evidence="22 23">D1-5</strain>
    </source>
</reference>
<feature type="region of interest" description="Disordered" evidence="20">
    <location>
        <begin position="1"/>
        <end position="98"/>
    </location>
</feature>
<dbReference type="STRING" id="1245745.A0A0A2VXE0"/>
<dbReference type="Gene3D" id="1.10.10.920">
    <property type="match status" value="1"/>
</dbReference>
<dbReference type="InterPro" id="IPR004558">
    <property type="entry name" value="Coprogen_oxidase_HemN"/>
</dbReference>
<comment type="pathway">
    <text evidence="3">Porphyrin-containing compound metabolism; protoporphyrin-IX biosynthesis; protoporphyrinogen-IX from coproporphyrinogen-III (AdoMet route): step 1/1.</text>
</comment>
<evidence type="ECO:0000256" key="19">
    <source>
        <dbReference type="ARBA" id="ARBA00048321"/>
    </source>
</evidence>
<keyword evidence="15" id="KW-0411">Iron-sulfur</keyword>
<organism evidence="22 23">
    <name type="scientific">Beauveria bassiana D1-5</name>
    <dbReference type="NCBI Taxonomy" id="1245745"/>
    <lineage>
        <taxon>Eukaryota</taxon>
        <taxon>Fungi</taxon>
        <taxon>Dikarya</taxon>
        <taxon>Ascomycota</taxon>
        <taxon>Pezizomycotina</taxon>
        <taxon>Sordariomycetes</taxon>
        <taxon>Hypocreomycetidae</taxon>
        <taxon>Hypocreales</taxon>
        <taxon>Cordycipitaceae</taxon>
        <taxon>Beauveria</taxon>
    </lineage>
</organism>
<comment type="subunit">
    <text evidence="5">Monomer.</text>
</comment>
<dbReference type="GO" id="GO:0006782">
    <property type="term" value="P:protoporphyrinogen IX biosynthetic process"/>
    <property type="evidence" value="ECO:0007669"/>
    <property type="project" value="UniProtKB-UniPathway"/>
</dbReference>
<dbReference type="HOGENOM" id="CLU_027579_3_0_1"/>
<dbReference type="SFLD" id="SFLDG01082">
    <property type="entry name" value="B12-binding_domain_containing"/>
    <property type="match status" value="1"/>
</dbReference>
<dbReference type="SFLD" id="SFLDF00277">
    <property type="entry name" value="oxygen-independent_coproporphy"/>
    <property type="match status" value="1"/>
</dbReference>
<evidence type="ECO:0000256" key="11">
    <source>
        <dbReference type="ARBA" id="ARBA00022691"/>
    </source>
</evidence>
<dbReference type="GO" id="GO:0005737">
    <property type="term" value="C:cytoplasm"/>
    <property type="evidence" value="ECO:0007669"/>
    <property type="project" value="UniProtKB-SubCell"/>
</dbReference>
<comment type="caution">
    <text evidence="22">The sequence shown here is derived from an EMBL/GenBank/DDBJ whole genome shotgun (WGS) entry which is preliminary data.</text>
</comment>
<dbReference type="Pfam" id="PF04220">
    <property type="entry name" value="YihI"/>
    <property type="match status" value="1"/>
</dbReference>
<dbReference type="SUPFAM" id="SSF102114">
    <property type="entry name" value="Radical SAM enzymes"/>
    <property type="match status" value="1"/>
</dbReference>
<evidence type="ECO:0000256" key="16">
    <source>
        <dbReference type="ARBA" id="ARBA00023128"/>
    </source>
</evidence>
<dbReference type="GO" id="GO:0051539">
    <property type="term" value="F:4 iron, 4 sulfur cluster binding"/>
    <property type="evidence" value="ECO:0007669"/>
    <property type="project" value="UniProtKB-KW"/>
</dbReference>
<evidence type="ECO:0000313" key="22">
    <source>
        <dbReference type="EMBL" id="KGQ11037.1"/>
    </source>
</evidence>
<dbReference type="CDD" id="cd01335">
    <property type="entry name" value="Radical_SAM"/>
    <property type="match status" value="1"/>
</dbReference>
<dbReference type="NCBIfam" id="TIGR00538">
    <property type="entry name" value="hemN"/>
    <property type="match status" value="1"/>
</dbReference>
<feature type="domain" description="Radical SAM core" evidence="21">
    <location>
        <begin position="246"/>
        <end position="479"/>
    </location>
</feature>
<gene>
    <name evidence="22" type="ORF">BBAD15_g3621</name>
</gene>
<dbReference type="PANTHER" id="PTHR13932">
    <property type="entry name" value="COPROPORPHYRINIGEN III OXIDASE"/>
    <property type="match status" value="1"/>
</dbReference>
<evidence type="ECO:0000256" key="17">
    <source>
        <dbReference type="ARBA" id="ARBA00023244"/>
    </source>
</evidence>
<dbReference type="GO" id="GO:0051989">
    <property type="term" value="F:coproporphyrinogen dehydrogenase activity"/>
    <property type="evidence" value="ECO:0007669"/>
    <property type="project" value="UniProtKB-EC"/>
</dbReference>
<evidence type="ECO:0000256" key="3">
    <source>
        <dbReference type="ARBA" id="ARBA00004785"/>
    </source>
</evidence>
<keyword evidence="17" id="KW-0627">Porphyrin biosynthesis</keyword>
<dbReference type="SMART" id="SM00729">
    <property type="entry name" value="Elp3"/>
    <property type="match status" value="1"/>
</dbReference>
<evidence type="ECO:0000313" key="23">
    <source>
        <dbReference type="Proteomes" id="UP000030106"/>
    </source>
</evidence>
<keyword evidence="12" id="KW-0479">Metal-binding</keyword>
<evidence type="ECO:0000259" key="21">
    <source>
        <dbReference type="PROSITE" id="PS51918"/>
    </source>
</evidence>
<dbReference type="InterPro" id="IPR010723">
    <property type="entry name" value="HemN_C"/>
</dbReference>
<dbReference type="FunFam" id="3.80.30.20:FF:000012">
    <property type="entry name" value="Coproporphyrinogen-III oxidase"/>
    <property type="match status" value="1"/>
</dbReference>
<evidence type="ECO:0000256" key="2">
    <source>
        <dbReference type="ARBA" id="ARBA00004496"/>
    </source>
</evidence>
<dbReference type="EMBL" id="ANFO01000251">
    <property type="protein sequence ID" value="KGQ11037.1"/>
    <property type="molecule type" value="Genomic_DNA"/>
</dbReference>
<name>A0A0A2VXE0_BEABA</name>
<comment type="similarity">
    <text evidence="4">Belongs to the anaerobic coproporphyrinogen-III oxidase family.</text>
</comment>
<dbReference type="InterPro" id="IPR006638">
    <property type="entry name" value="Elp3/MiaA/NifB-like_rSAM"/>
</dbReference>
<keyword evidence="8" id="KW-0004">4Fe-4S</keyword>
<dbReference type="UniPathway" id="UPA00251">
    <property type="reaction ID" value="UER00323"/>
</dbReference>
<dbReference type="PROSITE" id="PS51918">
    <property type="entry name" value="RADICAL_SAM"/>
    <property type="match status" value="1"/>
</dbReference>
<dbReference type="EC" id="1.3.98.3" evidence="6"/>
<evidence type="ECO:0000256" key="13">
    <source>
        <dbReference type="ARBA" id="ARBA00023002"/>
    </source>
</evidence>
<proteinExistence type="inferred from homology"/>
<dbReference type="Proteomes" id="UP000030106">
    <property type="component" value="Unassembled WGS sequence"/>
</dbReference>
<comment type="subcellular location">
    <subcellularLocation>
        <location evidence="2">Cytoplasm</location>
    </subcellularLocation>
</comment>
<evidence type="ECO:0000256" key="18">
    <source>
        <dbReference type="ARBA" id="ARBA00030263"/>
    </source>
</evidence>
<keyword evidence="10" id="KW-0690">Ribosome biogenesis</keyword>
<comment type="catalytic activity">
    <reaction evidence="19">
        <text>coproporphyrinogen III + 2 S-adenosyl-L-methionine = protoporphyrinogen IX + 2 5'-deoxyadenosine + 2 L-methionine + 2 CO2</text>
        <dbReference type="Rhea" id="RHEA:15425"/>
        <dbReference type="ChEBI" id="CHEBI:16526"/>
        <dbReference type="ChEBI" id="CHEBI:17319"/>
        <dbReference type="ChEBI" id="CHEBI:57307"/>
        <dbReference type="ChEBI" id="CHEBI:57309"/>
        <dbReference type="ChEBI" id="CHEBI:57844"/>
        <dbReference type="ChEBI" id="CHEBI:59789"/>
        <dbReference type="EC" id="1.3.98.3"/>
    </reaction>
</comment>
<evidence type="ECO:0000256" key="8">
    <source>
        <dbReference type="ARBA" id="ARBA00022485"/>
    </source>
</evidence>
<dbReference type="HAMAP" id="MF_01058">
    <property type="entry name" value="GAP_YihI"/>
    <property type="match status" value="1"/>
</dbReference>
<dbReference type="GO" id="GO:0042254">
    <property type="term" value="P:ribosome biogenesis"/>
    <property type="evidence" value="ECO:0007669"/>
    <property type="project" value="UniProtKB-KW"/>
</dbReference>
<keyword evidence="11" id="KW-0949">S-adenosyl-L-methionine</keyword>
<dbReference type="PANTHER" id="PTHR13932:SF6">
    <property type="entry name" value="OXYGEN-INDEPENDENT COPROPORPHYRINOGEN III OXIDASE"/>
    <property type="match status" value="1"/>
</dbReference>